<dbReference type="EMBL" id="CP000481">
    <property type="protein sequence ID" value="ABK52320.1"/>
    <property type="molecule type" value="Genomic_DNA"/>
</dbReference>
<feature type="transmembrane region" description="Helical" evidence="1">
    <location>
        <begin position="57"/>
        <end position="75"/>
    </location>
</feature>
<keyword evidence="1" id="KW-1133">Transmembrane helix</keyword>
<dbReference type="HOGENOM" id="CLU_637654_0_0_11"/>
<dbReference type="STRING" id="351607.Acel_0547"/>
<dbReference type="KEGG" id="ace:Acel_0547"/>
<gene>
    <name evidence="3" type="ordered locus">Acel_0547</name>
</gene>
<dbReference type="eggNOG" id="COG2206">
    <property type="taxonomic scope" value="Bacteria"/>
</dbReference>
<keyword evidence="4" id="KW-1185">Reference proteome</keyword>
<dbReference type="Proteomes" id="UP000008221">
    <property type="component" value="Chromosome"/>
</dbReference>
<evidence type="ECO:0000256" key="1">
    <source>
        <dbReference type="SAM" id="Phobius"/>
    </source>
</evidence>
<dbReference type="SUPFAM" id="SSF109604">
    <property type="entry name" value="HD-domain/PDEase-like"/>
    <property type="match status" value="1"/>
</dbReference>
<name>A0LSB0_ACIC1</name>
<feature type="transmembrane region" description="Helical" evidence="1">
    <location>
        <begin position="188"/>
        <end position="206"/>
    </location>
</feature>
<dbReference type="SMART" id="SM00471">
    <property type="entry name" value="HDc"/>
    <property type="match status" value="1"/>
</dbReference>
<dbReference type="PANTHER" id="PTHR45228:SF4">
    <property type="entry name" value="LIPOPROTEIN"/>
    <property type="match status" value="1"/>
</dbReference>
<proteinExistence type="predicted"/>
<dbReference type="PANTHER" id="PTHR45228">
    <property type="entry name" value="CYCLIC DI-GMP PHOSPHODIESTERASE TM_0186-RELATED"/>
    <property type="match status" value="1"/>
</dbReference>
<dbReference type="AlphaFoldDB" id="A0LSB0"/>
<dbReference type="Pfam" id="PF13487">
    <property type="entry name" value="HD_5"/>
    <property type="match status" value="1"/>
</dbReference>
<feature type="transmembrane region" description="Helical" evidence="1">
    <location>
        <begin position="121"/>
        <end position="141"/>
    </location>
</feature>
<dbReference type="InterPro" id="IPR003607">
    <property type="entry name" value="HD/PDEase_dom"/>
</dbReference>
<dbReference type="CDD" id="cd00077">
    <property type="entry name" value="HDc"/>
    <property type="match status" value="1"/>
</dbReference>
<dbReference type="InterPro" id="IPR052020">
    <property type="entry name" value="Cyclic_di-GMP/3'3'-cGAMP_PDE"/>
</dbReference>
<dbReference type="InParanoid" id="A0LSB0"/>
<dbReference type="Gene3D" id="1.10.3210.10">
    <property type="entry name" value="Hypothetical protein af1432"/>
    <property type="match status" value="1"/>
</dbReference>
<organism evidence="3 4">
    <name type="scientific">Acidothermus cellulolyticus (strain ATCC 43068 / DSM 8971 / 11B)</name>
    <dbReference type="NCBI Taxonomy" id="351607"/>
    <lineage>
        <taxon>Bacteria</taxon>
        <taxon>Bacillati</taxon>
        <taxon>Actinomycetota</taxon>
        <taxon>Actinomycetes</taxon>
        <taxon>Acidothermales</taxon>
        <taxon>Acidothermaceae</taxon>
        <taxon>Acidothermus</taxon>
    </lineage>
</organism>
<sequence length="426" mass="44756">MSPALAFGLVIAIGQLLPVRLPGGRPVVPLAGAAATGYALLFDINGKPLAQPFSDVAIAVCGGYLSGAVIATLLGRAPRGVLLVRRMMVAVLAGAVFRLAAPERLFSTSYADLRPELSRTALLVIGVAALAAAADVLFGVADGAIRRRMRSLAGLLGLLLDELRATVGLNAAVAATAVLFALGTPVMGLYAIPTFAVPLLLTQFAFRRFAAVRTTYRQTIRALAQVTEVSGYVARGHGRRVTALAVEMARELGLPESQLVDLEYAALLHDIGQLSLTEPIPAGSTLVVPPAERQRVAALGADVIKTTGVLDWVAAIVARQADPYRRHREPPDPTLPIESRIIKAASAFDDVVTGLSRNRGAGADGTTAADDIKAIDPELAADAMERLRLGMAYEYDPRVVDALHAVLARHGIQIASRVSSPRAATR</sequence>
<accession>A0LSB0</accession>
<evidence type="ECO:0000313" key="3">
    <source>
        <dbReference type="EMBL" id="ABK52320.1"/>
    </source>
</evidence>
<keyword evidence="1" id="KW-0812">Transmembrane</keyword>
<dbReference type="RefSeq" id="WP_011719383.1">
    <property type="nucleotide sequence ID" value="NC_008578.1"/>
</dbReference>
<feature type="domain" description="HD/PDEase" evidence="2">
    <location>
        <begin position="230"/>
        <end position="360"/>
    </location>
</feature>
<dbReference type="OrthoDB" id="40937at2"/>
<feature type="transmembrane region" description="Helical" evidence="1">
    <location>
        <begin position="82"/>
        <end position="101"/>
    </location>
</feature>
<evidence type="ECO:0000313" key="4">
    <source>
        <dbReference type="Proteomes" id="UP000008221"/>
    </source>
</evidence>
<protein>
    <submittedName>
        <fullName evidence="3">Putative lipoprotein</fullName>
    </submittedName>
</protein>
<keyword evidence="3" id="KW-0449">Lipoprotein</keyword>
<evidence type="ECO:0000259" key="2">
    <source>
        <dbReference type="SMART" id="SM00471"/>
    </source>
</evidence>
<keyword evidence="1" id="KW-0472">Membrane</keyword>
<reference evidence="3 4" key="1">
    <citation type="journal article" date="2009" name="Genome Res.">
        <title>Complete genome of the cellulolytic thermophile Acidothermus cellulolyticus 11B provides insights into its ecophysiological and evolutionary adaptations.</title>
        <authorList>
            <person name="Barabote R.D."/>
            <person name="Xie G."/>
            <person name="Leu D.H."/>
            <person name="Normand P."/>
            <person name="Necsulea A."/>
            <person name="Daubin V."/>
            <person name="Medigue C."/>
            <person name="Adney W.S."/>
            <person name="Xu X.C."/>
            <person name="Lapidus A."/>
            <person name="Parales R.E."/>
            <person name="Detter C."/>
            <person name="Pujic P."/>
            <person name="Bruce D."/>
            <person name="Lavire C."/>
            <person name="Challacombe J.F."/>
            <person name="Brettin T.S."/>
            <person name="Berry A.M."/>
        </authorList>
    </citation>
    <scope>NUCLEOTIDE SEQUENCE [LARGE SCALE GENOMIC DNA]</scope>
    <source>
        <strain evidence="4">ATCC 43068 / DSM 8971 / 11B</strain>
    </source>
</reference>